<dbReference type="HOGENOM" id="CLU_1472435_0_0_9"/>
<feature type="transmembrane region" description="Helical" evidence="1">
    <location>
        <begin position="65"/>
        <end position="85"/>
    </location>
</feature>
<dbReference type="Pfam" id="PF19140">
    <property type="entry name" value="DUF5823"/>
    <property type="match status" value="1"/>
</dbReference>
<accession>A0A089M896</accession>
<dbReference type="AlphaFoldDB" id="A0A089M896"/>
<keyword evidence="1" id="KW-0472">Membrane</keyword>
<sequence length="191" mass="21235">MFVFIVEIIKISIQFIADLISGELPGYFYIWCGVFLVYSFIYACLEMRTRLTAAELAESFFLECASHLAGWIIGILAARASVYLIEDGISQHHKLALYKIGLLLLISYDFSAIFSSVTNKAFAQRNIAEICAFIVGMTATYLLFILCRDSILQGLILSQTYVVTLSILSGVFALLYKISLRTAGAPKNSQL</sequence>
<feature type="transmembrane region" description="Helical" evidence="1">
    <location>
        <begin position="28"/>
        <end position="45"/>
    </location>
</feature>
<evidence type="ECO:0000313" key="2">
    <source>
        <dbReference type="EMBL" id="AIQ69457.1"/>
    </source>
</evidence>
<keyword evidence="1" id="KW-1133">Transmembrane helix</keyword>
<organism evidence="2 3">
    <name type="scientific">Paenibacillus graminis</name>
    <dbReference type="NCBI Taxonomy" id="189425"/>
    <lineage>
        <taxon>Bacteria</taxon>
        <taxon>Bacillati</taxon>
        <taxon>Bacillota</taxon>
        <taxon>Bacilli</taxon>
        <taxon>Bacillales</taxon>
        <taxon>Paenibacillaceae</taxon>
        <taxon>Paenibacillus</taxon>
    </lineage>
</organism>
<gene>
    <name evidence="2" type="ORF">PGRAT_18785</name>
</gene>
<dbReference type="Proteomes" id="UP000029500">
    <property type="component" value="Chromosome"/>
</dbReference>
<dbReference type="KEGG" id="pgm:PGRAT_18785"/>
<evidence type="ECO:0000313" key="3">
    <source>
        <dbReference type="Proteomes" id="UP000029500"/>
    </source>
</evidence>
<dbReference type="OrthoDB" id="2659042at2"/>
<feature type="transmembrane region" description="Helical" evidence="1">
    <location>
        <begin position="152"/>
        <end position="176"/>
    </location>
</feature>
<feature type="transmembrane region" description="Helical" evidence="1">
    <location>
        <begin position="127"/>
        <end position="146"/>
    </location>
</feature>
<keyword evidence="1" id="KW-0812">Transmembrane</keyword>
<evidence type="ECO:0000256" key="1">
    <source>
        <dbReference type="SAM" id="Phobius"/>
    </source>
</evidence>
<dbReference type="eggNOG" id="ENOG50306F1">
    <property type="taxonomic scope" value="Bacteria"/>
</dbReference>
<protein>
    <submittedName>
        <fullName evidence="2">Uncharacterized protein</fullName>
    </submittedName>
</protein>
<name>A0A089M896_9BACL</name>
<proteinExistence type="predicted"/>
<dbReference type="InterPro" id="IPR043861">
    <property type="entry name" value="DUF5823"/>
</dbReference>
<dbReference type="RefSeq" id="WP_025705432.1">
    <property type="nucleotide sequence ID" value="NZ_CP009287.1"/>
</dbReference>
<feature type="transmembrane region" description="Helical" evidence="1">
    <location>
        <begin position="97"/>
        <end position="115"/>
    </location>
</feature>
<keyword evidence="3" id="KW-1185">Reference proteome</keyword>
<dbReference type="EMBL" id="CP009287">
    <property type="protein sequence ID" value="AIQ69457.1"/>
    <property type="molecule type" value="Genomic_DNA"/>
</dbReference>
<reference evidence="2 3" key="1">
    <citation type="submission" date="2014-08" db="EMBL/GenBank/DDBJ databases">
        <title>Comparative genomics of the Paenibacillus odorifer group.</title>
        <authorList>
            <person name="den Bakker H.C."/>
            <person name="Tsai Y.-C."/>
            <person name="Martin N."/>
            <person name="Korlach J."/>
            <person name="Wiedmann M."/>
        </authorList>
    </citation>
    <scope>NUCLEOTIDE SEQUENCE [LARGE SCALE GENOMIC DNA]</scope>
    <source>
        <strain evidence="2 3">DSM 15220</strain>
    </source>
</reference>